<comment type="similarity">
    <text evidence="4 12">Belongs to the RNase H family.</text>
</comment>
<gene>
    <name evidence="16" type="primary">rnhA</name>
    <name evidence="16" type="ORF">Mlute_00513</name>
</gene>
<feature type="binding site" evidence="13">
    <location>
        <position position="196"/>
    </location>
    <ligand>
        <name>Mg(2+)</name>
        <dbReference type="ChEBI" id="CHEBI:18420"/>
        <label>1</label>
    </ligand>
</feature>
<dbReference type="InterPro" id="IPR036397">
    <property type="entry name" value="RNaseH_sf"/>
</dbReference>
<dbReference type="InterPro" id="IPR017290">
    <property type="entry name" value="RNase_H_bac"/>
</dbReference>
<evidence type="ECO:0000256" key="14">
    <source>
        <dbReference type="SAM" id="MobiDB-lite"/>
    </source>
</evidence>
<dbReference type="SUPFAM" id="SSF55658">
    <property type="entry name" value="L9 N-domain-like"/>
    <property type="match status" value="1"/>
</dbReference>
<dbReference type="GO" id="GO:0046872">
    <property type="term" value="F:metal ion binding"/>
    <property type="evidence" value="ECO:0007669"/>
    <property type="project" value="UniProtKB-KW"/>
</dbReference>
<dbReference type="PANTHER" id="PTHR10642">
    <property type="entry name" value="RIBONUCLEASE H1"/>
    <property type="match status" value="1"/>
</dbReference>
<evidence type="ECO:0000256" key="8">
    <source>
        <dbReference type="ARBA" id="ARBA00022723"/>
    </source>
</evidence>
<dbReference type="Pfam" id="PF01693">
    <property type="entry name" value="Cauli_VI"/>
    <property type="match status" value="1"/>
</dbReference>
<dbReference type="RefSeq" id="WP_245958824.1">
    <property type="nucleotide sequence ID" value="NZ_QWKZ01000010.1"/>
</dbReference>
<dbReference type="EC" id="3.1.26.4" evidence="5 12"/>
<dbReference type="Gene3D" id="3.40.970.10">
    <property type="entry name" value="Ribonuclease H1, N-terminal domain"/>
    <property type="match status" value="1"/>
</dbReference>
<dbReference type="Gene3D" id="3.30.420.10">
    <property type="entry name" value="Ribonuclease H-like superfamily/Ribonuclease H"/>
    <property type="match status" value="1"/>
</dbReference>
<dbReference type="FunFam" id="3.40.970.10:FF:000002">
    <property type="entry name" value="Ribonuclease H"/>
    <property type="match status" value="1"/>
</dbReference>
<feature type="domain" description="RNase H type-1" evidence="15">
    <location>
        <begin position="67"/>
        <end position="200"/>
    </location>
</feature>
<evidence type="ECO:0000256" key="2">
    <source>
        <dbReference type="ARBA" id="ARBA00001946"/>
    </source>
</evidence>
<feature type="region of interest" description="Disordered" evidence="14">
    <location>
        <begin position="48"/>
        <end position="71"/>
    </location>
</feature>
<evidence type="ECO:0000256" key="11">
    <source>
        <dbReference type="ARBA" id="ARBA00022842"/>
    </source>
</evidence>
<dbReference type="InterPro" id="IPR009027">
    <property type="entry name" value="Ribosomal_bL9/RNase_H1_N"/>
</dbReference>
<keyword evidence="11 12" id="KW-0460">Magnesium</keyword>
<evidence type="ECO:0000256" key="10">
    <source>
        <dbReference type="ARBA" id="ARBA00022801"/>
    </source>
</evidence>
<evidence type="ECO:0000259" key="15">
    <source>
        <dbReference type="PROSITE" id="PS50879"/>
    </source>
</evidence>
<proteinExistence type="inferred from homology"/>
<keyword evidence="7 12" id="KW-0540">Nuclease</keyword>
<evidence type="ECO:0000256" key="13">
    <source>
        <dbReference type="PIRSR" id="PIRSR037839-1"/>
    </source>
</evidence>
<keyword evidence="12" id="KW-0963">Cytoplasm</keyword>
<evidence type="ECO:0000256" key="4">
    <source>
        <dbReference type="ARBA" id="ARBA00005300"/>
    </source>
</evidence>
<dbReference type="InterPro" id="IPR050092">
    <property type="entry name" value="RNase_H"/>
</dbReference>
<keyword evidence="10 12" id="KW-0378">Hydrolase</keyword>
<dbReference type="GO" id="GO:0004523">
    <property type="term" value="F:RNA-DNA hybrid ribonuclease activity"/>
    <property type="evidence" value="ECO:0007669"/>
    <property type="project" value="UniProtKB-UniRule"/>
</dbReference>
<comment type="cofactor">
    <cofactor evidence="13">
        <name>Mn(2+)</name>
        <dbReference type="ChEBI" id="CHEBI:29035"/>
    </cofactor>
    <cofactor evidence="13">
        <name>Mg(2+)</name>
        <dbReference type="ChEBI" id="CHEBI:18420"/>
    </cofactor>
    <text evidence="13">Binds 2 metal ions per subunit. Manganese or magnesium.</text>
</comment>
<comment type="function">
    <text evidence="3 12">Endonuclease that specifically degrades the RNA of RNA-DNA hybrids.</text>
</comment>
<protein>
    <recommendedName>
        <fullName evidence="6 12">Ribonuclease H</fullName>
        <ecNumber evidence="5 12">3.1.26.4</ecNumber>
    </recommendedName>
</protein>
<dbReference type="InterPro" id="IPR002156">
    <property type="entry name" value="RNaseH_domain"/>
</dbReference>
<sequence>MGRYYVVWKGRQTGVFGSWAEAEAQVKGFPGARYKAFASLAEAQRALLRGPEEHPRPRPRRRPSGPPPIIPSLAVDAACSGNPGQLEYRGVETATGRELFRQGPLQGTNNVGEFLAIVEALRLCKERGWDWPIYTDSLNAIRWVKGKRARTGLDRTPANAELFERIAEAEAWLRANAYTNPILKWQTERWGENPADFGRK</sequence>
<keyword evidence="17" id="KW-1185">Reference proteome</keyword>
<evidence type="ECO:0000256" key="6">
    <source>
        <dbReference type="ARBA" id="ARBA00017721"/>
    </source>
</evidence>
<evidence type="ECO:0000256" key="9">
    <source>
        <dbReference type="ARBA" id="ARBA00022759"/>
    </source>
</evidence>
<dbReference type="EMBL" id="QWKZ01000010">
    <property type="protein sequence ID" value="RIH88725.1"/>
    <property type="molecule type" value="Genomic_DNA"/>
</dbReference>
<evidence type="ECO:0000256" key="3">
    <source>
        <dbReference type="ARBA" id="ARBA00004065"/>
    </source>
</evidence>
<evidence type="ECO:0000256" key="12">
    <source>
        <dbReference type="PIRNR" id="PIRNR037839"/>
    </source>
</evidence>
<dbReference type="PIRSF" id="PIRSF037839">
    <property type="entry name" value="Ribonuclease_H"/>
    <property type="match status" value="1"/>
</dbReference>
<reference evidence="16 17" key="1">
    <citation type="submission" date="2018-08" db="EMBL/GenBank/DDBJ databases">
        <title>Meiothermus luteus KCTC 52599 genome sequencing project.</title>
        <authorList>
            <person name="Da Costa M.S."/>
            <person name="Albuquerque L."/>
            <person name="Raposo P."/>
            <person name="Froufe H.J.C."/>
            <person name="Barroso C.S."/>
            <person name="Egas C."/>
        </authorList>
    </citation>
    <scope>NUCLEOTIDE SEQUENCE [LARGE SCALE GENOMIC DNA]</scope>
    <source>
        <strain evidence="16 17">KCTC 52599</strain>
    </source>
</reference>
<feature type="binding site" evidence="13">
    <location>
        <position position="136"/>
    </location>
    <ligand>
        <name>Mg(2+)</name>
        <dbReference type="ChEBI" id="CHEBI:18420"/>
        <label>2</label>
    </ligand>
</feature>
<dbReference type="InterPro" id="IPR012337">
    <property type="entry name" value="RNaseH-like_sf"/>
</dbReference>
<dbReference type="GO" id="GO:0005737">
    <property type="term" value="C:cytoplasm"/>
    <property type="evidence" value="ECO:0007669"/>
    <property type="project" value="UniProtKB-SubCell"/>
</dbReference>
<dbReference type="Proteomes" id="UP000265800">
    <property type="component" value="Unassembled WGS sequence"/>
</dbReference>
<dbReference type="AlphaFoldDB" id="A0A399EYP5"/>
<dbReference type="GO" id="GO:0003676">
    <property type="term" value="F:nucleic acid binding"/>
    <property type="evidence" value="ECO:0007669"/>
    <property type="project" value="UniProtKB-UniRule"/>
</dbReference>
<comment type="caution">
    <text evidence="16">The sequence shown here is derived from an EMBL/GenBank/DDBJ whole genome shotgun (WGS) entry which is preliminary data.</text>
</comment>
<dbReference type="Pfam" id="PF00075">
    <property type="entry name" value="RNase_H"/>
    <property type="match status" value="1"/>
</dbReference>
<evidence type="ECO:0000256" key="7">
    <source>
        <dbReference type="ARBA" id="ARBA00022722"/>
    </source>
</evidence>
<keyword evidence="8 12" id="KW-0479">Metal-binding</keyword>
<evidence type="ECO:0000313" key="16">
    <source>
        <dbReference type="EMBL" id="RIH88725.1"/>
    </source>
</evidence>
<dbReference type="SUPFAM" id="SSF53098">
    <property type="entry name" value="Ribonuclease H-like"/>
    <property type="match status" value="1"/>
</dbReference>
<keyword evidence="13" id="KW-0464">Manganese</keyword>
<dbReference type="PROSITE" id="PS50879">
    <property type="entry name" value="RNASE_H_1"/>
    <property type="match status" value="1"/>
</dbReference>
<comment type="subcellular location">
    <subcellularLocation>
        <location evidence="12">Cytoplasm</location>
    </subcellularLocation>
</comment>
<organism evidence="16 17">
    <name type="scientific">Meiothermus luteus</name>
    <dbReference type="NCBI Taxonomy" id="2026184"/>
    <lineage>
        <taxon>Bacteria</taxon>
        <taxon>Thermotogati</taxon>
        <taxon>Deinococcota</taxon>
        <taxon>Deinococci</taxon>
        <taxon>Thermales</taxon>
        <taxon>Thermaceae</taxon>
        <taxon>Meiothermus</taxon>
    </lineage>
</organism>
<evidence type="ECO:0000256" key="5">
    <source>
        <dbReference type="ARBA" id="ARBA00012180"/>
    </source>
</evidence>
<comment type="cofactor">
    <cofactor evidence="2">
        <name>Mg(2+)</name>
        <dbReference type="ChEBI" id="CHEBI:18420"/>
    </cofactor>
</comment>
<keyword evidence="9 12" id="KW-0255">Endonuclease</keyword>
<accession>A0A399EYP5</accession>
<feature type="binding site" evidence="13">
    <location>
        <position position="113"/>
    </location>
    <ligand>
        <name>Mg(2+)</name>
        <dbReference type="ChEBI" id="CHEBI:18420"/>
        <label>2</label>
    </ligand>
</feature>
<comment type="catalytic activity">
    <reaction evidence="1 12">
        <text>Endonucleolytic cleavage to 5'-phosphomonoester.</text>
        <dbReference type="EC" id="3.1.26.4"/>
    </reaction>
</comment>
<dbReference type="GO" id="GO:0043137">
    <property type="term" value="P:DNA replication, removal of RNA primer"/>
    <property type="evidence" value="ECO:0007669"/>
    <property type="project" value="TreeGrafter"/>
</dbReference>
<dbReference type="InterPro" id="IPR037056">
    <property type="entry name" value="RNase_H1_N_sf"/>
</dbReference>
<dbReference type="PANTHER" id="PTHR10642:SF26">
    <property type="entry name" value="RIBONUCLEASE H1"/>
    <property type="match status" value="1"/>
</dbReference>
<dbReference type="InterPro" id="IPR011320">
    <property type="entry name" value="RNase_H1_N"/>
</dbReference>
<name>A0A399EYP5_9DEIN</name>
<evidence type="ECO:0000313" key="17">
    <source>
        <dbReference type="Proteomes" id="UP000265800"/>
    </source>
</evidence>
<evidence type="ECO:0000256" key="1">
    <source>
        <dbReference type="ARBA" id="ARBA00000077"/>
    </source>
</evidence>
<feature type="binding site" evidence="13">
    <location>
        <position position="76"/>
    </location>
    <ligand>
        <name>Mg(2+)</name>
        <dbReference type="ChEBI" id="CHEBI:18420"/>
        <label>1</label>
    </ligand>
</feature>